<keyword evidence="7" id="KW-0915">Sodium</keyword>
<dbReference type="EMBL" id="CAJPEV010003010">
    <property type="protein sequence ID" value="CAG0898672.1"/>
    <property type="molecule type" value="Genomic_DNA"/>
</dbReference>
<feature type="compositionally biased region" description="Basic and acidic residues" evidence="13">
    <location>
        <begin position="423"/>
        <end position="472"/>
    </location>
</feature>
<dbReference type="Pfam" id="PF00858">
    <property type="entry name" value="ASC"/>
    <property type="match status" value="1"/>
</dbReference>
<dbReference type="PANTHER" id="PTHR11690:SF248">
    <property type="entry name" value="PICKPOCKET 17, ISOFORM A"/>
    <property type="match status" value="1"/>
</dbReference>
<evidence type="ECO:0000256" key="9">
    <source>
        <dbReference type="ARBA" id="ARBA00023136"/>
    </source>
</evidence>
<evidence type="ECO:0000256" key="3">
    <source>
        <dbReference type="ARBA" id="ARBA00022448"/>
    </source>
</evidence>
<keyword evidence="15" id="KW-1185">Reference proteome</keyword>
<evidence type="ECO:0000256" key="8">
    <source>
        <dbReference type="ARBA" id="ARBA00023065"/>
    </source>
</evidence>
<dbReference type="Proteomes" id="UP000677054">
    <property type="component" value="Unassembled WGS sequence"/>
</dbReference>
<keyword evidence="3 12" id="KW-0813">Transport</keyword>
<dbReference type="AlphaFoldDB" id="A0A7R9FPY6"/>
<keyword evidence="8 12" id="KW-0406">Ion transport</keyword>
<evidence type="ECO:0000256" key="2">
    <source>
        <dbReference type="ARBA" id="ARBA00007193"/>
    </source>
</evidence>
<feature type="region of interest" description="Disordered" evidence="13">
    <location>
        <begin position="371"/>
        <end position="484"/>
    </location>
</feature>
<evidence type="ECO:0000313" key="14">
    <source>
        <dbReference type="EMBL" id="CAD7250691.1"/>
    </source>
</evidence>
<evidence type="ECO:0000256" key="7">
    <source>
        <dbReference type="ARBA" id="ARBA00023053"/>
    </source>
</evidence>
<gene>
    <name evidence="14" type="ORF">DSTB1V02_LOCUS10461</name>
</gene>
<protein>
    <submittedName>
        <fullName evidence="14">Uncharacterized protein</fullName>
    </submittedName>
</protein>
<evidence type="ECO:0000256" key="13">
    <source>
        <dbReference type="SAM" id="MobiDB-lite"/>
    </source>
</evidence>
<keyword evidence="10 12" id="KW-0739">Sodium transport</keyword>
<keyword evidence="11 12" id="KW-0407">Ion channel</keyword>
<proteinExistence type="inferred from homology"/>
<dbReference type="OrthoDB" id="6502088at2759"/>
<accession>A0A7R9FPY6</accession>
<evidence type="ECO:0000256" key="1">
    <source>
        <dbReference type="ARBA" id="ARBA00004141"/>
    </source>
</evidence>
<keyword evidence="9" id="KW-0472">Membrane</keyword>
<name>A0A7R9FPY6_9CRUS</name>
<evidence type="ECO:0000313" key="15">
    <source>
        <dbReference type="Proteomes" id="UP000677054"/>
    </source>
</evidence>
<dbReference type="PRINTS" id="PR01078">
    <property type="entry name" value="AMINACHANNEL"/>
</dbReference>
<keyword evidence="4 12" id="KW-0894">Sodium channel</keyword>
<dbReference type="Gene3D" id="2.60.470.10">
    <property type="entry name" value="Acid-sensing ion channels like domains"/>
    <property type="match status" value="1"/>
</dbReference>
<comment type="subcellular location">
    <subcellularLocation>
        <location evidence="1">Membrane</location>
        <topology evidence="1">Multi-pass membrane protein</topology>
    </subcellularLocation>
</comment>
<evidence type="ECO:0000256" key="5">
    <source>
        <dbReference type="ARBA" id="ARBA00022692"/>
    </source>
</evidence>
<evidence type="ECO:0000256" key="12">
    <source>
        <dbReference type="RuleBase" id="RU000679"/>
    </source>
</evidence>
<sequence length="484" mass="54313">METEETLPFPAVTICPRSRLLKNVQDPNLGSYPSEILALNQELERLIKKLSSAEDTCQATDLLSPLLDTACMKDEDGVQNTCIKPFLERNLEAPTTYYSSWLLDALLNSSSYFTLEGFSTDSNSQDYFVDIKKSIRHCSFNGEPCTDSDLTVLRTGAYGTCVTFNCKGGKNVHGSQDLNSEGYGSKEPDFFKSMKPSEGLQLVLTTYAPNNVLLLSPADGFRLTVHPIESDPNPLGEGFDVNLQMVSNVVIAKKEFERLHPEDGGNCALDSFLMQRFGTEVFNITQDTKYSKKLERGDVLEDDPALSVQVTVLWNFFTKADHHLLEGPPATVIVGDDFLPAEQPLVDGGLRSTEVPLEDEDVCATEGEISLHEESEAPSGTVKLTHFLPWPSPSKKKSDPVSLEHPRRQPSGLTSIEWMTLIESREAKKQKEDEEKQRRMNDKKEKAAQKKEDMARRKRLREEMAETKENSNARHVKRKKNEQE</sequence>
<dbReference type="PANTHER" id="PTHR11690">
    <property type="entry name" value="AMILORIDE-SENSITIVE SODIUM CHANNEL-RELATED"/>
    <property type="match status" value="1"/>
</dbReference>
<dbReference type="InterPro" id="IPR001873">
    <property type="entry name" value="ENaC"/>
</dbReference>
<reference evidence="14" key="1">
    <citation type="submission" date="2020-11" db="EMBL/GenBank/DDBJ databases">
        <authorList>
            <person name="Tran Van P."/>
        </authorList>
    </citation>
    <scope>NUCLEOTIDE SEQUENCE</scope>
</reference>
<keyword evidence="6" id="KW-1133">Transmembrane helix</keyword>
<keyword evidence="5 12" id="KW-0812">Transmembrane</keyword>
<evidence type="ECO:0000256" key="11">
    <source>
        <dbReference type="ARBA" id="ARBA00023303"/>
    </source>
</evidence>
<organism evidence="14">
    <name type="scientific">Darwinula stevensoni</name>
    <dbReference type="NCBI Taxonomy" id="69355"/>
    <lineage>
        <taxon>Eukaryota</taxon>
        <taxon>Metazoa</taxon>
        <taxon>Ecdysozoa</taxon>
        <taxon>Arthropoda</taxon>
        <taxon>Crustacea</taxon>
        <taxon>Oligostraca</taxon>
        <taxon>Ostracoda</taxon>
        <taxon>Podocopa</taxon>
        <taxon>Podocopida</taxon>
        <taxon>Darwinulocopina</taxon>
        <taxon>Darwinuloidea</taxon>
        <taxon>Darwinulidae</taxon>
        <taxon>Darwinula</taxon>
    </lineage>
</organism>
<evidence type="ECO:0000256" key="6">
    <source>
        <dbReference type="ARBA" id="ARBA00022989"/>
    </source>
</evidence>
<evidence type="ECO:0000256" key="10">
    <source>
        <dbReference type="ARBA" id="ARBA00023201"/>
    </source>
</evidence>
<evidence type="ECO:0000256" key="4">
    <source>
        <dbReference type="ARBA" id="ARBA00022461"/>
    </source>
</evidence>
<comment type="similarity">
    <text evidence="2 12">Belongs to the amiloride-sensitive sodium channel (TC 1.A.6) family.</text>
</comment>
<feature type="compositionally biased region" description="Basic residues" evidence="13">
    <location>
        <begin position="474"/>
        <end position="484"/>
    </location>
</feature>
<dbReference type="EMBL" id="LR902527">
    <property type="protein sequence ID" value="CAD7250691.1"/>
    <property type="molecule type" value="Genomic_DNA"/>
</dbReference>
<dbReference type="GO" id="GO:0015280">
    <property type="term" value="F:ligand-gated sodium channel activity"/>
    <property type="evidence" value="ECO:0007669"/>
    <property type="project" value="TreeGrafter"/>
</dbReference>
<feature type="compositionally biased region" description="Basic and acidic residues" evidence="13">
    <location>
        <begin position="396"/>
        <end position="407"/>
    </location>
</feature>
<dbReference type="GO" id="GO:0005886">
    <property type="term" value="C:plasma membrane"/>
    <property type="evidence" value="ECO:0007669"/>
    <property type="project" value="TreeGrafter"/>
</dbReference>